<organism evidence="4 5">
    <name type="scientific">Hydrogenimonas cancrithermarum</name>
    <dbReference type="NCBI Taxonomy" id="2993563"/>
    <lineage>
        <taxon>Bacteria</taxon>
        <taxon>Pseudomonadati</taxon>
        <taxon>Campylobacterota</taxon>
        <taxon>Epsilonproteobacteria</taxon>
        <taxon>Campylobacterales</taxon>
        <taxon>Hydrogenimonadaceae</taxon>
        <taxon>Hydrogenimonas</taxon>
    </lineage>
</organism>
<feature type="transmembrane region" description="Helical" evidence="3">
    <location>
        <begin position="12"/>
        <end position="33"/>
    </location>
</feature>
<sequence>MGLRKLKVKLRYFIAAVINRLLSMSGYIFIFRFGDGIGDQLCMVALAEALNKQTGEKVIVFTDYVGLFKNNPHLEKVVEVNRETVTGGALFRALHRLEGNRVLHFSYKKKDNLDLESYMRKTQAKISLIELHSLHISFPIDHSSLSPILYFENAEEEQFLDRVKEYGKYAIINPISKKQYTPNKDWGFDNFQKVVDLTKNDIQWIQVGLENERLLNHVSDMRGKTSSLRELALWIKFSEFVLSNEGMYNHMAAAVSTRSYTLFGGFHPKEVALYDTTIPLVQKQLPECAYCWLRSPCPYDHLRCFEGLGAEDVAEKILNNEKLRK</sequence>
<dbReference type="SUPFAM" id="SSF53756">
    <property type="entry name" value="UDP-Glycosyltransferase/glycogen phosphorylase"/>
    <property type="match status" value="1"/>
</dbReference>
<accession>A0ABM8FN44</accession>
<dbReference type="Gene3D" id="3.40.50.2000">
    <property type="entry name" value="Glycogen Phosphorylase B"/>
    <property type="match status" value="1"/>
</dbReference>
<dbReference type="CDD" id="cd03789">
    <property type="entry name" value="GT9_LPS_heptosyltransferase"/>
    <property type="match status" value="1"/>
</dbReference>
<dbReference type="Proteomes" id="UP001321445">
    <property type="component" value="Chromosome"/>
</dbReference>
<keyword evidence="5" id="KW-1185">Reference proteome</keyword>
<evidence type="ECO:0000313" key="5">
    <source>
        <dbReference type="Proteomes" id="UP001321445"/>
    </source>
</evidence>
<dbReference type="InterPro" id="IPR051199">
    <property type="entry name" value="LPS_LOS_Heptosyltrfase"/>
</dbReference>
<dbReference type="InterPro" id="IPR002201">
    <property type="entry name" value="Glyco_trans_9"/>
</dbReference>
<name>A0ABM8FN44_9BACT</name>
<keyword evidence="3" id="KW-1133">Transmembrane helix</keyword>
<evidence type="ECO:0000256" key="1">
    <source>
        <dbReference type="ARBA" id="ARBA00022676"/>
    </source>
</evidence>
<keyword evidence="3" id="KW-0812">Transmembrane</keyword>
<evidence type="ECO:0000313" key="4">
    <source>
        <dbReference type="EMBL" id="BDY13167.1"/>
    </source>
</evidence>
<evidence type="ECO:0000256" key="3">
    <source>
        <dbReference type="SAM" id="Phobius"/>
    </source>
</evidence>
<dbReference type="PANTHER" id="PTHR30160">
    <property type="entry name" value="TETRAACYLDISACCHARIDE 4'-KINASE-RELATED"/>
    <property type="match status" value="1"/>
</dbReference>
<gene>
    <name evidence="4" type="ORF">HCR_14790</name>
</gene>
<evidence type="ECO:0000256" key="2">
    <source>
        <dbReference type="ARBA" id="ARBA00022679"/>
    </source>
</evidence>
<proteinExistence type="predicted"/>
<dbReference type="Pfam" id="PF01075">
    <property type="entry name" value="Glyco_transf_9"/>
    <property type="match status" value="1"/>
</dbReference>
<dbReference type="EMBL" id="AP027370">
    <property type="protein sequence ID" value="BDY13167.1"/>
    <property type="molecule type" value="Genomic_DNA"/>
</dbReference>
<dbReference type="PANTHER" id="PTHR30160:SF1">
    <property type="entry name" value="LIPOPOLYSACCHARIDE 1,2-N-ACETYLGLUCOSAMINETRANSFERASE-RELATED"/>
    <property type="match status" value="1"/>
</dbReference>
<keyword evidence="1" id="KW-0328">Glycosyltransferase</keyword>
<protein>
    <submittedName>
        <fullName evidence="4">Uncharacterized protein</fullName>
    </submittedName>
</protein>
<reference evidence="4 5" key="1">
    <citation type="submission" date="2023-03" db="EMBL/GenBank/DDBJ databases">
        <title>Description of Hydrogenimonas sp. ISO32.</title>
        <authorList>
            <person name="Mino S."/>
            <person name="Fukazawa S."/>
            <person name="Sawabe T."/>
        </authorList>
    </citation>
    <scope>NUCLEOTIDE SEQUENCE [LARGE SCALE GENOMIC DNA]</scope>
    <source>
        <strain evidence="4 5">ISO32</strain>
    </source>
</reference>
<keyword evidence="2" id="KW-0808">Transferase</keyword>
<keyword evidence="3" id="KW-0472">Membrane</keyword>